<dbReference type="InterPro" id="IPR036942">
    <property type="entry name" value="Beta-barrel_TonB_sf"/>
</dbReference>
<evidence type="ECO:0000256" key="3">
    <source>
        <dbReference type="ARBA" id="ARBA00022692"/>
    </source>
</evidence>
<evidence type="ECO:0000256" key="4">
    <source>
        <dbReference type="ARBA" id="ARBA00022729"/>
    </source>
</evidence>
<proteinExistence type="predicted"/>
<dbReference type="PROSITE" id="PS52016">
    <property type="entry name" value="TONB_DEPENDENT_REC_3"/>
    <property type="match status" value="1"/>
</dbReference>
<dbReference type="PANTHER" id="PTHR30069:SF29">
    <property type="entry name" value="HEMOGLOBIN AND HEMOGLOBIN-HAPTOGLOBIN-BINDING PROTEIN 1-RELATED"/>
    <property type="match status" value="1"/>
</dbReference>
<keyword evidence="5" id="KW-0472">Membrane</keyword>
<dbReference type="GO" id="GO:0044718">
    <property type="term" value="P:siderophore transmembrane transport"/>
    <property type="evidence" value="ECO:0007669"/>
    <property type="project" value="TreeGrafter"/>
</dbReference>
<dbReference type="PANTHER" id="PTHR30069">
    <property type="entry name" value="TONB-DEPENDENT OUTER MEMBRANE RECEPTOR"/>
    <property type="match status" value="1"/>
</dbReference>
<dbReference type="InterPro" id="IPR039426">
    <property type="entry name" value="TonB-dep_rcpt-like"/>
</dbReference>
<evidence type="ECO:0000259" key="7">
    <source>
        <dbReference type="Pfam" id="PF07715"/>
    </source>
</evidence>
<feature type="domain" description="Outer membrane protein beta-barrel" evidence="8">
    <location>
        <begin position="384"/>
        <end position="790"/>
    </location>
</feature>
<dbReference type="Gene3D" id="2.170.130.10">
    <property type="entry name" value="TonB-dependent receptor, plug domain"/>
    <property type="match status" value="1"/>
</dbReference>
<evidence type="ECO:0000256" key="6">
    <source>
        <dbReference type="ARBA" id="ARBA00023237"/>
    </source>
</evidence>
<keyword evidence="2" id="KW-0813">Transport</keyword>
<sequence length="814" mass="93124">MKKHTFSIFLFLFFISFTYSQNLYKGAEFTNQFNLFGKIIDAEGGEPLEYATVTVLSAVDNKVVTGGITDKNGIFNIPTSKGDYKILIEYISFKNYTVDNLNVNENKDLGVISLVIDIEFLDAVEIIAEETTVEIKLDKKIYTVGKDLTVRGGNAGDVLDNIPSVSVDIEGNILLRGNDAARILINGKPSSLVGIDSKFLQQLPSDAIEKVEVITSPSARYEAQGSGGIINIILRKTKKLGLNGSLSSNIGYPKSTGISSNLNYRDGKINFFNSSGFNDRVRPGTGYNHSEYYNGDQPSTFFEENRETERDRNSFFTNNGVEWYIDDKTSIIGAFFYNQAKSNDLTINNINEIDENGNILNQTVHDENEKDIDSNREYNLNFERKFNDSGHKLTIDFQYDNSKEWEDALISENNILNEVVASDASSESYLIKGDYVNPIGENKQFEAGFRISQDDDITDYRVFDNENNVLTEDLNQSNLFQYKEQINALYTQYGVKVEDKYSFLVGLRLENTVKDINQLTIQDFTNKNETGLFPTFNFGLEISENETLTFGYNRRIRRPWSRSINPFPTKTSPISIYRGNPDLDPTYSNNIDFGYLKKFKSSFTINTSAYYQKATNTLNYIVEETGETAEINGVEVPITERYPINLSTNTRFGFELNLSYRKGKNWNISSNFNVYSNKVEGSHNDVVYDNENVSWSFRLNNKLTLPGKIEWQTRMNVRGPSETAVSKSEGDFSIDLAFSKELFKEKASLTLNVRDLLNQRGWRSKTFNETFYNSSEHRWAKRSFTLNFTYRFNQKKNQYKRQQQQSYDDESFQF</sequence>
<accession>A0A381T781</accession>
<dbReference type="SUPFAM" id="SSF49464">
    <property type="entry name" value="Carboxypeptidase regulatory domain-like"/>
    <property type="match status" value="1"/>
</dbReference>
<organism evidence="9">
    <name type="scientific">marine metagenome</name>
    <dbReference type="NCBI Taxonomy" id="408172"/>
    <lineage>
        <taxon>unclassified sequences</taxon>
        <taxon>metagenomes</taxon>
        <taxon>ecological metagenomes</taxon>
    </lineage>
</organism>
<evidence type="ECO:0000313" key="9">
    <source>
        <dbReference type="EMBL" id="SVA12046.1"/>
    </source>
</evidence>
<dbReference type="Pfam" id="PF07715">
    <property type="entry name" value="Plug"/>
    <property type="match status" value="1"/>
</dbReference>
<dbReference type="SUPFAM" id="SSF56935">
    <property type="entry name" value="Porins"/>
    <property type="match status" value="1"/>
</dbReference>
<dbReference type="InterPro" id="IPR037066">
    <property type="entry name" value="Plug_dom_sf"/>
</dbReference>
<evidence type="ECO:0008006" key="10">
    <source>
        <dbReference type="Google" id="ProtNLM"/>
    </source>
</evidence>
<dbReference type="InterPro" id="IPR008969">
    <property type="entry name" value="CarboxyPept-like_regulatory"/>
</dbReference>
<name>A0A381T781_9ZZZZ</name>
<dbReference type="AlphaFoldDB" id="A0A381T781"/>
<dbReference type="Gene3D" id="2.60.40.1120">
    <property type="entry name" value="Carboxypeptidase-like, regulatory domain"/>
    <property type="match status" value="1"/>
</dbReference>
<protein>
    <recommendedName>
        <fullName evidence="10">Outer membrane protein beta-barrel domain-containing protein</fullName>
    </recommendedName>
</protein>
<evidence type="ECO:0000256" key="2">
    <source>
        <dbReference type="ARBA" id="ARBA00022448"/>
    </source>
</evidence>
<dbReference type="Pfam" id="PF13620">
    <property type="entry name" value="CarboxypepD_reg"/>
    <property type="match status" value="1"/>
</dbReference>
<feature type="domain" description="TonB-dependent receptor plug" evidence="7">
    <location>
        <begin position="152"/>
        <end position="229"/>
    </location>
</feature>
<keyword evidence="3" id="KW-0812">Transmembrane</keyword>
<gene>
    <name evidence="9" type="ORF">METZ01_LOCUS64900</name>
</gene>
<evidence type="ECO:0000259" key="8">
    <source>
        <dbReference type="Pfam" id="PF14905"/>
    </source>
</evidence>
<keyword evidence="4" id="KW-0732">Signal</keyword>
<keyword evidence="6" id="KW-0998">Cell outer membrane</keyword>
<dbReference type="InterPro" id="IPR041700">
    <property type="entry name" value="OMP_b-brl_3"/>
</dbReference>
<dbReference type="GO" id="GO:0009279">
    <property type="term" value="C:cell outer membrane"/>
    <property type="evidence" value="ECO:0007669"/>
    <property type="project" value="UniProtKB-SubCell"/>
</dbReference>
<evidence type="ECO:0000256" key="1">
    <source>
        <dbReference type="ARBA" id="ARBA00004571"/>
    </source>
</evidence>
<dbReference type="Pfam" id="PF14905">
    <property type="entry name" value="OMP_b-brl_3"/>
    <property type="match status" value="1"/>
</dbReference>
<reference evidence="9" key="1">
    <citation type="submission" date="2018-05" db="EMBL/GenBank/DDBJ databases">
        <authorList>
            <person name="Lanie J.A."/>
            <person name="Ng W.-L."/>
            <person name="Kazmierczak K.M."/>
            <person name="Andrzejewski T.M."/>
            <person name="Davidsen T.M."/>
            <person name="Wayne K.J."/>
            <person name="Tettelin H."/>
            <person name="Glass J.I."/>
            <person name="Rusch D."/>
            <person name="Podicherti R."/>
            <person name="Tsui H.-C.T."/>
            <person name="Winkler M.E."/>
        </authorList>
    </citation>
    <scope>NUCLEOTIDE SEQUENCE</scope>
</reference>
<comment type="subcellular location">
    <subcellularLocation>
        <location evidence="1">Cell outer membrane</location>
        <topology evidence="1">Multi-pass membrane protein</topology>
    </subcellularLocation>
</comment>
<evidence type="ECO:0000256" key="5">
    <source>
        <dbReference type="ARBA" id="ARBA00023136"/>
    </source>
</evidence>
<dbReference type="EMBL" id="UINC01004131">
    <property type="protein sequence ID" value="SVA12046.1"/>
    <property type="molecule type" value="Genomic_DNA"/>
</dbReference>
<dbReference type="InterPro" id="IPR012910">
    <property type="entry name" value="Plug_dom"/>
</dbReference>
<dbReference type="Gene3D" id="2.40.170.20">
    <property type="entry name" value="TonB-dependent receptor, beta-barrel domain"/>
    <property type="match status" value="1"/>
</dbReference>
<dbReference type="GO" id="GO:0015344">
    <property type="term" value="F:siderophore uptake transmembrane transporter activity"/>
    <property type="evidence" value="ECO:0007669"/>
    <property type="project" value="TreeGrafter"/>
</dbReference>